<name>A0A1C5IUY9_9ACTN</name>
<evidence type="ECO:0000256" key="1">
    <source>
        <dbReference type="SAM" id="MobiDB-lite"/>
    </source>
</evidence>
<feature type="domain" description="Coenzyme Q-binding protein COQ10 START" evidence="2">
    <location>
        <begin position="119"/>
        <end position="241"/>
    </location>
</feature>
<feature type="compositionally biased region" description="Basic residues" evidence="1">
    <location>
        <begin position="306"/>
        <end position="317"/>
    </location>
</feature>
<evidence type="ECO:0000313" key="3">
    <source>
        <dbReference type="EMBL" id="SCG61566.1"/>
    </source>
</evidence>
<dbReference type="InterPro" id="IPR047137">
    <property type="entry name" value="ORF3"/>
</dbReference>
<dbReference type="Pfam" id="PF03364">
    <property type="entry name" value="Polyketide_cyc"/>
    <property type="match status" value="1"/>
</dbReference>
<sequence length="398" mass="45073">MVTNPTGGLAGKARDQLGSDLKDLASAIGERAVSVVTERLTGATGRLSEYARDGGGPGLIAAATGAQKLAEGDSPMKAMFQAGLAGGKEKLMSAFGGGKGGKGGGKKLKVTNIVETIEVGVPVRAAYNQWTTFGDFPSFMKKVEQAENDSDEKMTWKAQVFWSHRSWESTIVRQIPDKLIHWRSKGEKGTVDGTVSFHELTPDLTRILVVLEYHPKGLFEHTGNLWRAQGRRVRLELKHFVRHVMTTTVLDPDSVEGWRGEIEDSQVVKDHETALQEEQEAREQAEQARAEEPEAEEEPEEERRPVARGRRRPPQRRRPPEEEEYDDYHEGEDYDEGYDEEEPEEEQPAPRRRQPERARRPQPRAEREPREERPRPAARRPEAPRRPVVRRRREERGE</sequence>
<proteinExistence type="predicted"/>
<dbReference type="InterPro" id="IPR005031">
    <property type="entry name" value="COQ10_START"/>
</dbReference>
<evidence type="ECO:0000259" key="2">
    <source>
        <dbReference type="Pfam" id="PF03364"/>
    </source>
</evidence>
<dbReference type="InterPro" id="IPR023393">
    <property type="entry name" value="START-like_dom_sf"/>
</dbReference>
<dbReference type="PANTHER" id="PTHR33824">
    <property type="entry name" value="POLYKETIDE CYCLASE/DEHYDRASE AND LIPID TRANSPORT SUPERFAMILY PROTEIN"/>
    <property type="match status" value="1"/>
</dbReference>
<dbReference type="Proteomes" id="UP000199408">
    <property type="component" value="Unassembled WGS sequence"/>
</dbReference>
<dbReference type="Gene3D" id="3.30.530.20">
    <property type="match status" value="1"/>
</dbReference>
<dbReference type="CDD" id="cd07817">
    <property type="entry name" value="SRPBCC_8"/>
    <property type="match status" value="1"/>
</dbReference>
<dbReference type="OrthoDB" id="3695445at2"/>
<evidence type="ECO:0000313" key="4">
    <source>
        <dbReference type="Proteomes" id="UP000199408"/>
    </source>
</evidence>
<dbReference type="PANTHER" id="PTHR33824:SF7">
    <property type="entry name" value="POLYKETIDE CYCLASE_DEHYDRASE AND LIPID TRANSPORT SUPERFAMILY PROTEIN"/>
    <property type="match status" value="1"/>
</dbReference>
<dbReference type="STRING" id="47864.GA0070560_11667"/>
<gene>
    <name evidence="3" type="ORF">GA0070560_11667</name>
</gene>
<feature type="region of interest" description="Disordered" evidence="1">
    <location>
        <begin position="272"/>
        <end position="398"/>
    </location>
</feature>
<feature type="compositionally biased region" description="Basic and acidic residues" evidence="1">
    <location>
        <begin position="272"/>
        <end position="292"/>
    </location>
</feature>
<dbReference type="SUPFAM" id="SSF55961">
    <property type="entry name" value="Bet v1-like"/>
    <property type="match status" value="1"/>
</dbReference>
<feature type="compositionally biased region" description="Acidic residues" evidence="1">
    <location>
        <begin position="321"/>
        <end position="347"/>
    </location>
</feature>
<keyword evidence="4" id="KW-1185">Reference proteome</keyword>
<dbReference type="RefSeq" id="WP_091299846.1">
    <property type="nucleotide sequence ID" value="NZ_FMDN01000016.1"/>
</dbReference>
<dbReference type="EMBL" id="FMDN01000016">
    <property type="protein sequence ID" value="SCG61566.1"/>
    <property type="molecule type" value="Genomic_DNA"/>
</dbReference>
<feature type="compositionally biased region" description="Basic and acidic residues" evidence="1">
    <location>
        <begin position="353"/>
        <end position="385"/>
    </location>
</feature>
<accession>A0A1C5IUY9</accession>
<organism evidence="3 4">
    <name type="scientific">Micromonospora halophytica</name>
    <dbReference type="NCBI Taxonomy" id="47864"/>
    <lineage>
        <taxon>Bacteria</taxon>
        <taxon>Bacillati</taxon>
        <taxon>Actinomycetota</taxon>
        <taxon>Actinomycetes</taxon>
        <taxon>Micromonosporales</taxon>
        <taxon>Micromonosporaceae</taxon>
        <taxon>Micromonospora</taxon>
    </lineage>
</organism>
<reference evidence="4" key="1">
    <citation type="submission" date="2016-06" db="EMBL/GenBank/DDBJ databases">
        <authorList>
            <person name="Varghese N."/>
        </authorList>
    </citation>
    <scope>NUCLEOTIDE SEQUENCE [LARGE SCALE GENOMIC DNA]</scope>
    <source>
        <strain evidence="4">DSM 43171</strain>
    </source>
</reference>
<dbReference type="AlphaFoldDB" id="A0A1C5IUY9"/>
<protein>
    <submittedName>
        <fullName evidence="3">Uncharacterized membrane protein</fullName>
    </submittedName>
</protein>